<dbReference type="AlphaFoldDB" id="A0A498K9M2"/>
<reference evidence="2 3" key="1">
    <citation type="submission" date="2018-10" db="EMBL/GenBank/DDBJ databases">
        <title>A high-quality apple genome assembly.</title>
        <authorList>
            <person name="Hu J."/>
        </authorList>
    </citation>
    <scope>NUCLEOTIDE SEQUENCE [LARGE SCALE GENOMIC DNA]</scope>
    <source>
        <strain evidence="3">cv. HFTH1</strain>
        <tissue evidence="2">Young leaf</tissue>
    </source>
</reference>
<proteinExistence type="predicted"/>
<feature type="transmembrane region" description="Helical" evidence="1">
    <location>
        <begin position="7"/>
        <end position="28"/>
    </location>
</feature>
<evidence type="ECO:0000313" key="2">
    <source>
        <dbReference type="EMBL" id="RXI02515.1"/>
    </source>
</evidence>
<name>A0A498K9M2_MALDO</name>
<keyword evidence="1" id="KW-1133">Transmembrane helix</keyword>
<organism evidence="2 3">
    <name type="scientific">Malus domestica</name>
    <name type="common">Apple</name>
    <name type="synonym">Pyrus malus</name>
    <dbReference type="NCBI Taxonomy" id="3750"/>
    <lineage>
        <taxon>Eukaryota</taxon>
        <taxon>Viridiplantae</taxon>
        <taxon>Streptophyta</taxon>
        <taxon>Embryophyta</taxon>
        <taxon>Tracheophyta</taxon>
        <taxon>Spermatophyta</taxon>
        <taxon>Magnoliopsida</taxon>
        <taxon>eudicotyledons</taxon>
        <taxon>Gunneridae</taxon>
        <taxon>Pentapetalae</taxon>
        <taxon>rosids</taxon>
        <taxon>fabids</taxon>
        <taxon>Rosales</taxon>
        <taxon>Rosaceae</taxon>
        <taxon>Amygdaloideae</taxon>
        <taxon>Maleae</taxon>
        <taxon>Malus</taxon>
    </lineage>
</organism>
<gene>
    <name evidence="2" type="ORF">DVH24_002593</name>
</gene>
<dbReference type="PROSITE" id="PS51257">
    <property type="entry name" value="PROKAR_LIPOPROTEIN"/>
    <property type="match status" value="1"/>
</dbReference>
<sequence>MKVFMRHAFFVLLATCVLVLACLLISIIKHIEHSLQVYNVLPGSPHIRSMMSLVLKDCKVAFILLIVVIGIMGFFLFSYIFVMRSSGR</sequence>
<feature type="transmembrane region" description="Helical" evidence="1">
    <location>
        <begin position="60"/>
        <end position="82"/>
    </location>
</feature>
<evidence type="ECO:0000256" key="1">
    <source>
        <dbReference type="SAM" id="Phobius"/>
    </source>
</evidence>
<protein>
    <submittedName>
        <fullName evidence="2">Uncharacterized protein</fullName>
    </submittedName>
</protein>
<evidence type="ECO:0000313" key="3">
    <source>
        <dbReference type="Proteomes" id="UP000290289"/>
    </source>
</evidence>
<accession>A0A498K9M2</accession>
<keyword evidence="3" id="KW-1185">Reference proteome</keyword>
<keyword evidence="1" id="KW-0812">Transmembrane</keyword>
<dbReference type="EMBL" id="RDQH01000329">
    <property type="protein sequence ID" value="RXI02515.1"/>
    <property type="molecule type" value="Genomic_DNA"/>
</dbReference>
<comment type="caution">
    <text evidence="2">The sequence shown here is derived from an EMBL/GenBank/DDBJ whole genome shotgun (WGS) entry which is preliminary data.</text>
</comment>
<keyword evidence="1" id="KW-0472">Membrane</keyword>
<dbReference type="Proteomes" id="UP000290289">
    <property type="component" value="Chromosome 3"/>
</dbReference>